<sequence length="817" mass="92409">LKMADEFKKFVLTIIIISLQYQETPGHYNTGLSVVPYDNGQYEIHVNNITWLRNAPTFCTINGAKYEDGSNLKLVSFHKDTGSFDKLGPYQDYIYTYNAGGVTVSATIRDFWLNSTVVFIQEYPEGARGTSTGKEHGVIFGFPNFKVEELGLNRGYVSYGGIFIGDIQKQFGRWKDDTTFIKYGLDGGPLSIIDKQNNVLFISPFDNFMAANNYHDKLFGGAVSWGIMGKVNTIPKGFKYSTILHYGSQGYNKAVESWGKVMRQWNGKWNLNAMKNDITINYLGYWTDNGAYYYYNTVPNRTYEETILDAKAYGDKLGIPYRYLQYDSWWYPKGTLNGAISWDAMPQIFPNGLEYIYNKTKLPVIAHNRWWSSKVKYAKDNGGKYNFIIEKFKSMPDDEQFWIDLLAHSKTWGLVTYEQDWLNVEFSGMERAISDLDLGSRWLTQMARGAAANNMTIQYCMAQVRDGLQSLTLPAVTQVRVSEDYSPGWEQWRIGFSSILAYALGLAPYKDTFWSTTKQPGNPYGKTEPYPALNAVVSTLSTGPVGVGDMIGGTNKTLVMMSCNAEGLLLKPSKPATAIDAQIIESAYQDGEGPAGEVWFTYTSIGPDPEVTDIWRFGILLAASMTNNYDVPLSQMDLLTPQKYRVYYLSGPPSKENIHILPDYLNDAPIKLTPSCTEMSFCLYYVTPAIYMMSVHQEVLILGELDKWVHMSAQRVISILQMNVTIYVKIKGVAGEKFSYYKNKEVIILGEITKWTHISSQRLISLDGGNISLTLTIKGVYGETLRFWYAINQQLDYLNVTIPEKGQTLVQIFVYPG</sequence>
<proteinExistence type="predicted"/>
<dbReference type="EMBL" id="CAIIXF020000002">
    <property type="protein sequence ID" value="CAH1776345.1"/>
    <property type="molecule type" value="Genomic_DNA"/>
</dbReference>
<protein>
    <submittedName>
        <fullName evidence="1">Uncharacterized protein</fullName>
    </submittedName>
</protein>
<comment type="caution">
    <text evidence="1">The sequence shown here is derived from an EMBL/GenBank/DDBJ whole genome shotgun (WGS) entry which is preliminary data.</text>
</comment>
<evidence type="ECO:0000313" key="1">
    <source>
        <dbReference type="EMBL" id="CAH1776345.1"/>
    </source>
</evidence>
<gene>
    <name evidence="1" type="ORF">OFUS_LOCUS3525</name>
</gene>
<name>A0A8S4N6Z8_OWEFU</name>
<evidence type="ECO:0000313" key="2">
    <source>
        <dbReference type="Proteomes" id="UP000749559"/>
    </source>
</evidence>
<keyword evidence="2" id="KW-1185">Reference proteome</keyword>
<organism evidence="1 2">
    <name type="scientific">Owenia fusiformis</name>
    <name type="common">Polychaete worm</name>
    <dbReference type="NCBI Taxonomy" id="6347"/>
    <lineage>
        <taxon>Eukaryota</taxon>
        <taxon>Metazoa</taxon>
        <taxon>Spiralia</taxon>
        <taxon>Lophotrochozoa</taxon>
        <taxon>Annelida</taxon>
        <taxon>Polychaeta</taxon>
        <taxon>Sedentaria</taxon>
        <taxon>Canalipalpata</taxon>
        <taxon>Sabellida</taxon>
        <taxon>Oweniida</taxon>
        <taxon>Oweniidae</taxon>
        <taxon>Owenia</taxon>
    </lineage>
</organism>
<dbReference type="AlphaFoldDB" id="A0A8S4N6Z8"/>
<dbReference type="Proteomes" id="UP000749559">
    <property type="component" value="Unassembled WGS sequence"/>
</dbReference>
<dbReference type="OrthoDB" id="41905at2759"/>
<feature type="non-terminal residue" evidence="1">
    <location>
        <position position="817"/>
    </location>
</feature>
<reference evidence="1" key="1">
    <citation type="submission" date="2022-03" db="EMBL/GenBank/DDBJ databases">
        <authorList>
            <person name="Martin C."/>
        </authorList>
    </citation>
    <scope>NUCLEOTIDE SEQUENCE</scope>
</reference>
<accession>A0A8S4N6Z8</accession>